<accession>A0A3B6NPI6</accession>
<sequence>METSGRHGASGCYTPPAADRLWRQRSSPAPVVSAFLPRGGHGGQARRKIRSARLGGIGKVGHRNGEEAELGPAALPGGGMGFARALWMRIVTKVMSRRGSSVKERYAQEDYEQNFDEGDAAGEPENLPRSFSARYARRRPAGMAFSDIAHRRHLHPDCG</sequence>
<dbReference type="Gramene" id="TraesWEE_scaffold_014867_01G000300.1">
    <property type="protein sequence ID" value="TraesWEE_scaffold_014867_01G000300.1"/>
    <property type="gene ID" value="TraesWEE_scaffold_014867_01G000300"/>
</dbReference>
<protein>
    <submittedName>
        <fullName evidence="1">Uncharacterized protein</fullName>
    </submittedName>
</protein>
<name>A0A3B6NPI6_WHEAT</name>
<organism evidence="1">
    <name type="scientific">Triticum aestivum</name>
    <name type="common">Wheat</name>
    <dbReference type="NCBI Taxonomy" id="4565"/>
    <lineage>
        <taxon>Eukaryota</taxon>
        <taxon>Viridiplantae</taxon>
        <taxon>Streptophyta</taxon>
        <taxon>Embryophyta</taxon>
        <taxon>Tracheophyta</taxon>
        <taxon>Spermatophyta</taxon>
        <taxon>Magnoliopsida</taxon>
        <taxon>Liliopsida</taxon>
        <taxon>Poales</taxon>
        <taxon>Poaceae</taxon>
        <taxon>BOP clade</taxon>
        <taxon>Pooideae</taxon>
        <taxon>Triticodae</taxon>
        <taxon>Triticeae</taxon>
        <taxon>Triticinae</taxon>
        <taxon>Triticum</taxon>
    </lineage>
</organism>
<dbReference type="Gramene" id="TraesSTA6A03G03298220.1">
    <property type="protein sequence ID" value="TraesSTA6A03G03298220.1.CDS1"/>
    <property type="gene ID" value="TraesSTA6A03G03298220"/>
</dbReference>
<evidence type="ECO:0000313" key="1">
    <source>
        <dbReference type="EnsemblPlants" id="TraesCS6A02G182100.1.cds1"/>
    </source>
</evidence>
<dbReference type="EnsemblPlants" id="TraesCS6A02G182100.1">
    <property type="protein sequence ID" value="TraesCS6A02G182100.1.cds1"/>
    <property type="gene ID" value="TraesCS6A02G182100"/>
</dbReference>
<dbReference type="Gramene" id="TraesCS6A02G182100.1">
    <property type="protein sequence ID" value="TraesCS6A02G182100.1.cds1"/>
    <property type="gene ID" value="TraesCS6A02G182100"/>
</dbReference>
<dbReference type="Gramene" id="TraesLDM6A03G03311150.1">
    <property type="protein sequence ID" value="TraesLDM6A03G03311150.1.CDS1"/>
    <property type="gene ID" value="TraesLDM6A03G03311150"/>
</dbReference>
<dbReference type="Gramene" id="TraesMAC6A03G03307180.1">
    <property type="protein sequence ID" value="TraesMAC6A03G03307180.1.CDS1"/>
    <property type="gene ID" value="TraesMAC6A03G03307180"/>
</dbReference>
<dbReference type="OrthoDB" id="1088261at2759"/>
<dbReference type="Gramene" id="TraesPARA_EIv1.0_1932100.1">
    <property type="protein sequence ID" value="TraesPARA_EIv1.0_1932100.1.CDS1"/>
    <property type="gene ID" value="TraesPARA_EIv1.0_1932100"/>
</dbReference>
<dbReference type="Gramene" id="TraesNOR6A03G03339310.1">
    <property type="protein sequence ID" value="TraesNOR6A03G03339310.1.CDS1"/>
    <property type="gene ID" value="TraesNOR6A03G03339310"/>
</dbReference>
<proteinExistence type="predicted"/>
<dbReference type="Gramene" id="TraesJAG6A03G03302080.1">
    <property type="protein sequence ID" value="TraesJAG6A03G03302080.1.CDS1"/>
    <property type="gene ID" value="TraesJAG6A03G03302080"/>
</dbReference>
<dbReference type="Gramene" id="TraesCAD_scaffold_056688_01G000300.1">
    <property type="protein sequence ID" value="TraesCAD_scaffold_056688_01G000300.1"/>
    <property type="gene ID" value="TraesCAD_scaffold_056688_01G000300"/>
</dbReference>
<dbReference type="Gramene" id="TraesCLE_scaffold_007134_01G000200.1">
    <property type="protein sequence ID" value="TraesCLE_scaffold_007134_01G000200.1"/>
    <property type="gene ID" value="TraesCLE_scaffold_007134_01G000200"/>
</dbReference>
<dbReference type="Gramene" id="TraesRN6A0100426200.1">
    <property type="protein sequence ID" value="TraesRN6A0100426200.1"/>
    <property type="gene ID" value="TraesRN6A0100426200"/>
</dbReference>
<dbReference type="Gramene" id="TraesLAC6A03G03262670.1">
    <property type="protein sequence ID" value="TraesLAC6A03G03262670.1.CDS1"/>
    <property type="gene ID" value="TraesLAC6A03G03262670"/>
</dbReference>
<reference evidence="1" key="1">
    <citation type="submission" date="2018-08" db="EMBL/GenBank/DDBJ databases">
        <authorList>
            <person name="Rossello M."/>
        </authorList>
    </citation>
    <scope>NUCLEOTIDE SEQUENCE [LARGE SCALE GENOMIC DNA]</scope>
    <source>
        <strain evidence="1">cv. Chinese Spring</strain>
    </source>
</reference>
<dbReference type="Gramene" id="TraesSYM6A03G03248620.1">
    <property type="protein sequence ID" value="TraesSYM6A03G03248620.1.CDS1"/>
    <property type="gene ID" value="TraesSYM6A03G03248620"/>
</dbReference>
<dbReference type="Gramene" id="TraesARI6A03G03263260.1">
    <property type="protein sequence ID" value="TraesARI6A03G03263260.1.CDS1"/>
    <property type="gene ID" value="TraesARI6A03G03263260"/>
</dbReference>
<evidence type="ECO:0000313" key="2">
    <source>
        <dbReference type="Proteomes" id="UP000019116"/>
    </source>
</evidence>
<dbReference type="AlphaFoldDB" id="A0A3B6NPI6"/>
<dbReference type="Gramene" id="TraesCS6A03G0453600.1">
    <property type="protein sequence ID" value="TraesCS6A03G0453600.1.CDS1"/>
    <property type="gene ID" value="TraesCS6A03G0453600"/>
</dbReference>
<keyword evidence="2" id="KW-1185">Reference proteome</keyword>
<dbReference type="OMA" id="SHPDCET"/>
<dbReference type="Gramene" id="TraesJUL6A03G03333920.1">
    <property type="protein sequence ID" value="TraesJUL6A03G03333920.1.CDS1"/>
    <property type="gene ID" value="TraesJUL6A03G03333920"/>
</dbReference>
<dbReference type="Proteomes" id="UP000019116">
    <property type="component" value="Chromosome 6A"/>
</dbReference>
<reference evidence="1" key="2">
    <citation type="submission" date="2018-10" db="UniProtKB">
        <authorList>
            <consortium name="EnsemblPlants"/>
        </authorList>
    </citation>
    <scope>IDENTIFICATION</scope>
</reference>
<dbReference type="Gramene" id="TraesROB_scaffold_028950_01G000100.1">
    <property type="protein sequence ID" value="TraesROB_scaffold_028950_01G000100.1"/>
    <property type="gene ID" value="TraesROB_scaffold_028950_01G000100"/>
</dbReference>
<dbReference type="PaxDb" id="4565-Traes_6AS_A44C524BC.1"/>